<dbReference type="InterPro" id="IPR027417">
    <property type="entry name" value="P-loop_NTPase"/>
</dbReference>
<dbReference type="PROSITE" id="PS00039">
    <property type="entry name" value="DEAD_ATP_HELICASE"/>
    <property type="match status" value="1"/>
</dbReference>
<comment type="subcellular location">
    <subcellularLocation>
        <location evidence="1">Nucleus</location>
        <location evidence="1">Nucleolus</location>
    </subcellularLocation>
</comment>
<dbReference type="PROSITE" id="PS51195">
    <property type="entry name" value="Q_MOTIF"/>
    <property type="match status" value="1"/>
</dbReference>
<keyword evidence="2" id="KW-0690">Ribosome biogenesis</keyword>
<evidence type="ECO:0000259" key="16">
    <source>
        <dbReference type="PROSITE" id="PS51194"/>
    </source>
</evidence>
<evidence type="ECO:0000256" key="3">
    <source>
        <dbReference type="ARBA" id="ARBA00022552"/>
    </source>
</evidence>
<keyword evidence="4 12" id="KW-0547">Nucleotide-binding</keyword>
<dbReference type="SUPFAM" id="SSF52540">
    <property type="entry name" value="P-loop containing nucleoside triphosphate hydrolases"/>
    <property type="match status" value="1"/>
</dbReference>
<feature type="compositionally biased region" description="Basic and acidic residues" evidence="14">
    <location>
        <begin position="684"/>
        <end position="705"/>
    </location>
</feature>
<dbReference type="InterPro" id="IPR014014">
    <property type="entry name" value="RNA_helicase_DEAD_Q_motif"/>
</dbReference>
<dbReference type="SMART" id="SM00490">
    <property type="entry name" value="HELICc"/>
    <property type="match status" value="1"/>
</dbReference>
<dbReference type="Pfam" id="PF00270">
    <property type="entry name" value="DEAD"/>
    <property type="match status" value="1"/>
</dbReference>
<dbReference type="PROSITE" id="PS51192">
    <property type="entry name" value="HELICASE_ATP_BIND_1"/>
    <property type="match status" value="1"/>
</dbReference>
<keyword evidence="5 12" id="KW-0378">Hydrolase</keyword>
<feature type="region of interest" description="Disordered" evidence="14">
    <location>
        <begin position="587"/>
        <end position="713"/>
    </location>
</feature>
<feature type="domain" description="DEAD-box RNA helicase Q" evidence="17">
    <location>
        <begin position="15"/>
        <end position="43"/>
    </location>
</feature>
<evidence type="ECO:0000256" key="11">
    <source>
        <dbReference type="PROSITE-ProRule" id="PRU00552"/>
    </source>
</evidence>
<evidence type="ECO:0000256" key="7">
    <source>
        <dbReference type="ARBA" id="ARBA00022840"/>
    </source>
</evidence>
<keyword evidence="3" id="KW-0698">rRNA processing</keyword>
<dbReference type="InterPro" id="IPR025313">
    <property type="entry name" value="SPB4-like_CTE"/>
</dbReference>
<evidence type="ECO:0000259" key="17">
    <source>
        <dbReference type="PROSITE" id="PS51195"/>
    </source>
</evidence>
<evidence type="ECO:0000256" key="6">
    <source>
        <dbReference type="ARBA" id="ARBA00022806"/>
    </source>
</evidence>
<dbReference type="SMART" id="SM01178">
    <property type="entry name" value="DUF4217"/>
    <property type="match status" value="1"/>
</dbReference>
<dbReference type="GO" id="GO:0005524">
    <property type="term" value="F:ATP binding"/>
    <property type="evidence" value="ECO:0007669"/>
    <property type="project" value="UniProtKB-UniRule"/>
</dbReference>
<evidence type="ECO:0000256" key="9">
    <source>
        <dbReference type="ARBA" id="ARBA00023054"/>
    </source>
</evidence>
<comment type="function">
    <text evidence="13">RNA helicase.</text>
</comment>
<reference evidence="18" key="1">
    <citation type="journal article" date="2023" name="BMC Genomics">
        <title>Chromosome-level genome assemblies of Cutaneotrichosporon spp. (Trichosporonales, Basidiomycota) reveal imbalanced evolution between nucleotide sequences and chromosome synteny.</title>
        <authorList>
            <person name="Kobayashi Y."/>
            <person name="Kayamori A."/>
            <person name="Aoki K."/>
            <person name="Shiwa Y."/>
            <person name="Matsutani M."/>
            <person name="Fujita N."/>
            <person name="Sugita T."/>
            <person name="Iwasaki W."/>
            <person name="Tanaka N."/>
            <person name="Takashima M."/>
        </authorList>
    </citation>
    <scope>NUCLEOTIDE SEQUENCE</scope>
    <source>
        <strain evidence="18">HIS016</strain>
    </source>
</reference>
<keyword evidence="8 13" id="KW-0694">RNA-binding</keyword>
<feature type="compositionally biased region" description="Basic and acidic residues" evidence="14">
    <location>
        <begin position="631"/>
        <end position="645"/>
    </location>
</feature>
<keyword evidence="19" id="KW-1185">Reference proteome</keyword>
<evidence type="ECO:0000256" key="2">
    <source>
        <dbReference type="ARBA" id="ARBA00022517"/>
    </source>
</evidence>
<evidence type="ECO:0000256" key="13">
    <source>
        <dbReference type="RuleBase" id="RU365068"/>
    </source>
</evidence>
<feature type="domain" description="Helicase ATP-binding" evidence="15">
    <location>
        <begin position="46"/>
        <end position="245"/>
    </location>
</feature>
<dbReference type="Proteomes" id="UP001222932">
    <property type="component" value="Unassembled WGS sequence"/>
</dbReference>
<dbReference type="InterPro" id="IPR011545">
    <property type="entry name" value="DEAD/DEAH_box_helicase_dom"/>
</dbReference>
<dbReference type="InterPro" id="IPR001650">
    <property type="entry name" value="Helicase_C-like"/>
</dbReference>
<evidence type="ECO:0000256" key="8">
    <source>
        <dbReference type="ARBA" id="ARBA00022884"/>
    </source>
</evidence>
<name>A0AAD3TU07_9TREE</name>
<gene>
    <name evidence="18" type="primary">SPB4</name>
    <name evidence="18" type="ORF">CspeluHIS016_0304530</name>
</gene>
<evidence type="ECO:0000256" key="1">
    <source>
        <dbReference type="ARBA" id="ARBA00004604"/>
    </source>
</evidence>
<keyword evidence="6 12" id="KW-0347">Helicase</keyword>
<comment type="similarity">
    <text evidence="10">Belongs to the DEAD box helicase family. DDX55/SPB4 subfamily.</text>
</comment>
<organism evidence="18 19">
    <name type="scientific">Cutaneotrichosporon spelunceum</name>
    <dbReference type="NCBI Taxonomy" id="1672016"/>
    <lineage>
        <taxon>Eukaryota</taxon>
        <taxon>Fungi</taxon>
        <taxon>Dikarya</taxon>
        <taxon>Basidiomycota</taxon>
        <taxon>Agaricomycotina</taxon>
        <taxon>Tremellomycetes</taxon>
        <taxon>Trichosporonales</taxon>
        <taxon>Trichosporonaceae</taxon>
        <taxon>Cutaneotrichosporon</taxon>
    </lineage>
</organism>
<sequence>MPRPVPRAPAFGGAWSSLSPQLTPWIADVVAAQGFERMTPVQAGTIPRAVKNQDCVVEAVTGSGKTLAFVVPVLERIVRNEHKYKNGEVAAVVIAPTRELATQIHEVFNTFLSTWTLKQPTPVDGEEAPPPPPPEYPLACLVTGGTAAPYETFFNQGSNILVGTPGRLASFLLSPRGMAAVRVGNLDVLVLDEADRLLSAPDHRRDVERIMRHLPKQRRTHLFSATMTDAVEDIVGVGLRNPVRIVVNLKDKRTGESAVERRVPMGLANTYLVCGLAEKTLQLLRVLQREAKVNEAAKFIAYFSTGAAVDYFYRILSRLPEMEKFAFTSLHGDLPPRVRDAALSGFNAHSSSHLNPAVLLCTDVAARGVDFPDIDAVIQYDAPTDPKTFSHRVGRTARAGRAGRAVVLITRGREEQYVDFLSVRKIPLAPHPYLGADLEAAEAPLLADPDSLDLMQRMREVVLSDRDLADRGARALVSSVHAYTKHEASFIFRPKDIDFAALGTAFGLLRLPVMPEIRDWHRRLEKAEKKRVEEQKAASEEKGEEKGKEKEKDEDEEEKMPQLTWTDAVVDWAALAYTDKKREAQRQTALAENAAKRASGELDAQREHERKKRKVRAEVNSAWSGKKDKRTRKDERREKKDKKAEAAWARRIAEGLLEEDAPAPEKKAVKRKVAKDSDDEDFADEYRALKKEVKSTRGREEKKEAAGMFDDLD</sequence>
<dbReference type="GO" id="GO:0003723">
    <property type="term" value="F:RNA binding"/>
    <property type="evidence" value="ECO:0007669"/>
    <property type="project" value="UniProtKB-UniRule"/>
</dbReference>
<dbReference type="EC" id="3.6.4.13" evidence="13"/>
<evidence type="ECO:0000313" key="19">
    <source>
        <dbReference type="Proteomes" id="UP001222932"/>
    </source>
</evidence>
<feature type="short sequence motif" description="Q motif" evidence="11">
    <location>
        <begin position="15"/>
        <end position="43"/>
    </location>
</feature>
<comment type="caution">
    <text evidence="18">The sequence shown here is derived from an EMBL/GenBank/DDBJ whole genome shotgun (WGS) entry which is preliminary data.</text>
</comment>
<reference evidence="18" key="2">
    <citation type="submission" date="2023-06" db="EMBL/GenBank/DDBJ databases">
        <authorList>
            <person name="Kobayashi Y."/>
            <person name="Kayamori A."/>
            <person name="Aoki K."/>
            <person name="Shiwa Y."/>
            <person name="Fujita N."/>
            <person name="Sugita T."/>
            <person name="Iwasaki W."/>
            <person name="Tanaka N."/>
            <person name="Takashima M."/>
        </authorList>
    </citation>
    <scope>NUCLEOTIDE SEQUENCE</scope>
    <source>
        <strain evidence="18">HIS016</strain>
    </source>
</reference>
<feature type="compositionally biased region" description="Basic and acidic residues" evidence="14">
    <location>
        <begin position="530"/>
        <end position="551"/>
    </location>
</feature>
<comment type="catalytic activity">
    <reaction evidence="13">
        <text>ATP + H2O = ADP + phosphate + H(+)</text>
        <dbReference type="Rhea" id="RHEA:13065"/>
        <dbReference type="ChEBI" id="CHEBI:15377"/>
        <dbReference type="ChEBI" id="CHEBI:15378"/>
        <dbReference type="ChEBI" id="CHEBI:30616"/>
        <dbReference type="ChEBI" id="CHEBI:43474"/>
        <dbReference type="ChEBI" id="CHEBI:456216"/>
        <dbReference type="EC" id="3.6.4.13"/>
    </reaction>
</comment>
<evidence type="ECO:0000256" key="4">
    <source>
        <dbReference type="ARBA" id="ARBA00022741"/>
    </source>
</evidence>
<dbReference type="PANTHER" id="PTHR24031">
    <property type="entry name" value="RNA HELICASE"/>
    <property type="match status" value="1"/>
</dbReference>
<dbReference type="Pfam" id="PF23681">
    <property type="entry name" value="CTT_SPB4"/>
    <property type="match status" value="1"/>
</dbReference>
<evidence type="ECO:0000259" key="15">
    <source>
        <dbReference type="PROSITE" id="PS51192"/>
    </source>
</evidence>
<evidence type="ECO:0000256" key="14">
    <source>
        <dbReference type="SAM" id="MobiDB-lite"/>
    </source>
</evidence>
<dbReference type="InterPro" id="IPR000629">
    <property type="entry name" value="RNA-helicase_DEAD-box_CS"/>
</dbReference>
<dbReference type="CDD" id="cd18787">
    <property type="entry name" value="SF2_C_DEAD"/>
    <property type="match status" value="1"/>
</dbReference>
<evidence type="ECO:0000313" key="18">
    <source>
        <dbReference type="EMBL" id="GMK56613.1"/>
    </source>
</evidence>
<dbReference type="Pfam" id="PF13959">
    <property type="entry name" value="CTE_SPB4"/>
    <property type="match status" value="1"/>
</dbReference>
<evidence type="ECO:0000256" key="10">
    <source>
        <dbReference type="ARBA" id="ARBA00038002"/>
    </source>
</evidence>
<protein>
    <recommendedName>
        <fullName evidence="13">ATP-dependent RNA helicase</fullName>
        <ecNumber evidence="13">3.6.4.13</ecNumber>
    </recommendedName>
</protein>
<dbReference type="EMBL" id="BTCM01000003">
    <property type="protein sequence ID" value="GMK56613.1"/>
    <property type="molecule type" value="Genomic_DNA"/>
</dbReference>
<dbReference type="GO" id="GO:0003724">
    <property type="term" value="F:RNA helicase activity"/>
    <property type="evidence" value="ECO:0007669"/>
    <property type="project" value="UniProtKB-EC"/>
</dbReference>
<dbReference type="AlphaFoldDB" id="A0AAD3TU07"/>
<dbReference type="InterPro" id="IPR056330">
    <property type="entry name" value="CTT_SPB4"/>
</dbReference>
<accession>A0AAD3TU07</accession>
<dbReference type="Gene3D" id="3.40.50.300">
    <property type="entry name" value="P-loop containing nucleotide triphosphate hydrolases"/>
    <property type="match status" value="2"/>
</dbReference>
<dbReference type="GO" id="GO:0006364">
    <property type="term" value="P:rRNA processing"/>
    <property type="evidence" value="ECO:0007669"/>
    <property type="project" value="UniProtKB-KW"/>
</dbReference>
<proteinExistence type="inferred from homology"/>
<keyword evidence="7 12" id="KW-0067">ATP-binding</keyword>
<dbReference type="Pfam" id="PF00271">
    <property type="entry name" value="Helicase_C"/>
    <property type="match status" value="1"/>
</dbReference>
<evidence type="ECO:0000256" key="12">
    <source>
        <dbReference type="RuleBase" id="RU000492"/>
    </source>
</evidence>
<feature type="domain" description="Helicase C-terminal" evidence="16">
    <location>
        <begin position="279"/>
        <end position="439"/>
    </location>
</feature>
<dbReference type="CDD" id="cd17960">
    <property type="entry name" value="DEADc_DDX55"/>
    <property type="match status" value="1"/>
</dbReference>
<dbReference type="PROSITE" id="PS51194">
    <property type="entry name" value="HELICASE_CTER"/>
    <property type="match status" value="1"/>
</dbReference>
<feature type="region of interest" description="Disordered" evidence="14">
    <location>
        <begin position="530"/>
        <end position="563"/>
    </location>
</feature>
<dbReference type="GO" id="GO:0005730">
    <property type="term" value="C:nucleolus"/>
    <property type="evidence" value="ECO:0007669"/>
    <property type="project" value="UniProtKB-SubCell"/>
</dbReference>
<feature type="compositionally biased region" description="Basic and acidic residues" evidence="14">
    <location>
        <begin position="594"/>
        <end position="608"/>
    </location>
</feature>
<evidence type="ECO:0000256" key="5">
    <source>
        <dbReference type="ARBA" id="ARBA00022801"/>
    </source>
</evidence>
<comment type="domain">
    <text evidence="13">The Q motif is unique to and characteristic of the DEAD box family of RNA helicases and controls ATP binding and hydrolysis.</text>
</comment>
<dbReference type="GO" id="GO:0016787">
    <property type="term" value="F:hydrolase activity"/>
    <property type="evidence" value="ECO:0007669"/>
    <property type="project" value="UniProtKB-KW"/>
</dbReference>
<dbReference type="InterPro" id="IPR014001">
    <property type="entry name" value="Helicase_ATP-bd"/>
</dbReference>
<dbReference type="SMART" id="SM00487">
    <property type="entry name" value="DEXDc"/>
    <property type="match status" value="1"/>
</dbReference>
<keyword evidence="9" id="KW-0175">Coiled coil</keyword>